<name>A0A098G136_9GAMM</name>
<keyword evidence="2" id="KW-1185">Reference proteome</keyword>
<dbReference type="AlphaFoldDB" id="A0A098G136"/>
<dbReference type="Proteomes" id="UP000032430">
    <property type="component" value="Chromosome I"/>
</dbReference>
<reference evidence="2" key="1">
    <citation type="submission" date="2014-09" db="EMBL/GenBank/DDBJ databases">
        <authorList>
            <person name="Gomez-Valero L."/>
        </authorList>
    </citation>
    <scope>NUCLEOTIDE SEQUENCE [LARGE SCALE GENOMIC DNA]</scope>
    <source>
        <strain evidence="2">ATCC700992</strain>
    </source>
</reference>
<evidence type="ECO:0000313" key="2">
    <source>
        <dbReference type="Proteomes" id="UP000032430"/>
    </source>
</evidence>
<dbReference type="KEGG" id="lfa:LFA_0221"/>
<dbReference type="STRING" id="1212491.LFA_0221"/>
<evidence type="ECO:0000313" key="1">
    <source>
        <dbReference type="EMBL" id="CEG55699.1"/>
    </source>
</evidence>
<protein>
    <submittedName>
        <fullName evidence="1">Uncharacterized protein</fullName>
    </submittedName>
</protein>
<organism evidence="1 2">
    <name type="scientific">Legionella fallonii LLAP-10</name>
    <dbReference type="NCBI Taxonomy" id="1212491"/>
    <lineage>
        <taxon>Bacteria</taxon>
        <taxon>Pseudomonadati</taxon>
        <taxon>Pseudomonadota</taxon>
        <taxon>Gammaproteobacteria</taxon>
        <taxon>Legionellales</taxon>
        <taxon>Legionellaceae</taxon>
        <taxon>Legionella</taxon>
    </lineage>
</organism>
<sequence>MSALGVFNSTTSTAILMYSHGIEITDAAHPIYSRSYSKLGNDNALNGCGDDKKCTIDIVALTNEGESIDIGNIIVAMDNKMQIFQINSLPDSKYKITKQDGINSIEITQNTSGN</sequence>
<dbReference type="RefSeq" id="WP_157010239.1">
    <property type="nucleotide sequence ID" value="NZ_LN614827.1"/>
</dbReference>
<dbReference type="EMBL" id="LN614827">
    <property type="protein sequence ID" value="CEG55699.1"/>
    <property type="molecule type" value="Genomic_DNA"/>
</dbReference>
<accession>A0A098G136</accession>
<dbReference type="HOGENOM" id="CLU_2117950_0_0_6"/>
<proteinExistence type="predicted"/>
<gene>
    <name evidence="1" type="ORF">LFA_0221</name>
</gene>